<accession>A0ABV5QMR1</accession>
<keyword evidence="4" id="KW-1185">Reference proteome</keyword>
<dbReference type="EMBL" id="JBHMCT010000007">
    <property type="protein sequence ID" value="MFB9554168.1"/>
    <property type="molecule type" value="Genomic_DNA"/>
</dbReference>
<gene>
    <name evidence="3" type="ORF">ACFFTP_08160</name>
</gene>
<dbReference type="RefSeq" id="WP_345486791.1">
    <property type="nucleotide sequence ID" value="NZ_BAAAWU010000001.1"/>
</dbReference>
<evidence type="ECO:0000313" key="3">
    <source>
        <dbReference type="EMBL" id="MFB9554168.1"/>
    </source>
</evidence>
<comment type="caution">
    <text evidence="3">The sequence shown here is derived from an EMBL/GenBank/DDBJ whole genome shotgun (WGS) entry which is preliminary data.</text>
</comment>
<proteinExistence type="predicted"/>
<dbReference type="PROSITE" id="PS51257">
    <property type="entry name" value="PROKAR_LIPOPROTEIN"/>
    <property type="match status" value="1"/>
</dbReference>
<organism evidence="3 4">
    <name type="scientific">Streptomyces roseoviridis</name>
    <dbReference type="NCBI Taxonomy" id="67361"/>
    <lineage>
        <taxon>Bacteria</taxon>
        <taxon>Bacillati</taxon>
        <taxon>Actinomycetota</taxon>
        <taxon>Actinomycetes</taxon>
        <taxon>Kitasatosporales</taxon>
        <taxon>Streptomycetaceae</taxon>
        <taxon>Streptomyces</taxon>
    </lineage>
</organism>
<feature type="compositionally biased region" description="Low complexity" evidence="1">
    <location>
        <begin position="26"/>
        <end position="44"/>
    </location>
</feature>
<keyword evidence="2" id="KW-0732">Signal</keyword>
<evidence type="ECO:0000256" key="2">
    <source>
        <dbReference type="SAM" id="SignalP"/>
    </source>
</evidence>
<name>A0ABV5QMR1_9ACTN</name>
<protein>
    <recommendedName>
        <fullName evidence="5">Lipoprotein</fullName>
    </recommendedName>
</protein>
<evidence type="ECO:0008006" key="5">
    <source>
        <dbReference type="Google" id="ProtNLM"/>
    </source>
</evidence>
<dbReference type="Proteomes" id="UP001589716">
    <property type="component" value="Unassembled WGS sequence"/>
</dbReference>
<reference evidence="3 4" key="1">
    <citation type="submission" date="2024-09" db="EMBL/GenBank/DDBJ databases">
        <authorList>
            <person name="Sun Q."/>
            <person name="Mori K."/>
        </authorList>
    </citation>
    <scope>NUCLEOTIDE SEQUENCE [LARGE SCALE GENOMIC DNA]</scope>
    <source>
        <strain evidence="3 4">JCM 4414</strain>
    </source>
</reference>
<evidence type="ECO:0000313" key="4">
    <source>
        <dbReference type="Proteomes" id="UP001589716"/>
    </source>
</evidence>
<sequence>MTAPLRRTVTAAAVMALASLLASGCRDTTTPTTTLSGSATTKPTGTRAPAGDDEEAQGERARAALETVSPDDPEFVESGLERVADGVHHRSALEKGKTYTVSVACVGAGAVKVVIADKAPHSVPCDGVPASQRVENAPAHVPIDVTAASGAMGMVAWQIVSLPS</sequence>
<feature type="region of interest" description="Disordered" evidence="1">
    <location>
        <begin position="26"/>
        <end position="73"/>
    </location>
</feature>
<evidence type="ECO:0000256" key="1">
    <source>
        <dbReference type="SAM" id="MobiDB-lite"/>
    </source>
</evidence>
<feature type="chain" id="PRO_5046162083" description="Lipoprotein" evidence="2">
    <location>
        <begin position="25"/>
        <end position="164"/>
    </location>
</feature>
<feature type="signal peptide" evidence="2">
    <location>
        <begin position="1"/>
        <end position="24"/>
    </location>
</feature>